<dbReference type="OrthoDB" id="8068875at2759"/>
<evidence type="ECO:0000256" key="1">
    <source>
        <dbReference type="ARBA" id="ARBA00022737"/>
    </source>
</evidence>
<dbReference type="InterPro" id="IPR011333">
    <property type="entry name" value="SKP1/BTB/POZ_sf"/>
</dbReference>
<feature type="repeat" description="RCC1" evidence="2">
    <location>
        <begin position="220"/>
        <end position="272"/>
    </location>
</feature>
<feature type="repeat" description="RCC1" evidence="2">
    <location>
        <begin position="168"/>
        <end position="219"/>
    </location>
</feature>
<dbReference type="InterPro" id="IPR051625">
    <property type="entry name" value="Signaling_Regulatory_Domain"/>
</dbReference>
<evidence type="ECO:0000256" key="2">
    <source>
        <dbReference type="PROSITE-ProRule" id="PRU00235"/>
    </source>
</evidence>
<dbReference type="PANTHER" id="PTHR22872">
    <property type="entry name" value="BTK-BINDING PROTEIN-RELATED"/>
    <property type="match status" value="1"/>
</dbReference>
<dbReference type="InterPro" id="IPR009091">
    <property type="entry name" value="RCC1/BLIP-II"/>
</dbReference>
<dbReference type="Gene3D" id="3.30.710.10">
    <property type="entry name" value="Potassium Channel Kv1.1, Chain A"/>
    <property type="match status" value="1"/>
</dbReference>
<proteinExistence type="predicted"/>
<gene>
    <name evidence="4" type="ORF">H257_06180</name>
</gene>
<dbReference type="Pfam" id="PF00651">
    <property type="entry name" value="BTB"/>
    <property type="match status" value="1"/>
</dbReference>
<dbReference type="Pfam" id="PF25390">
    <property type="entry name" value="WD40_RLD"/>
    <property type="match status" value="1"/>
</dbReference>
<dbReference type="GeneID" id="20808176"/>
<feature type="repeat" description="RCC1" evidence="2">
    <location>
        <begin position="119"/>
        <end position="167"/>
    </location>
</feature>
<dbReference type="SMART" id="SM00225">
    <property type="entry name" value="BTB"/>
    <property type="match status" value="1"/>
</dbReference>
<evidence type="ECO:0000259" key="3">
    <source>
        <dbReference type="PROSITE" id="PS50097"/>
    </source>
</evidence>
<sequence length="576" mass="62084">MAHDLALVEETEVSVYSFGQNSYGELGHGDTAPRYAPVRVEFCQGRNVVDVACGNENTVVLCENGEVFVCGYNDSGQCGMGTTQRVNSFKLIMGLMDKHVVKLSAGNGCEHVAAITDDGDMYTFGYNARGQLGLGTTSACAFPTRVDAIAVVKVASSYFHTLVATEDNEVYGCGRNDFGQLGIPDGLDKHVLHRVPFFSGRRVLAMACGQYHSLVSVAEGGLFAFGKNDHGQLGVDPPGVKPTPVPVYLGPDCQVVVQVACGYYHSVALTQAGHVYTFGRNDNGQLGLGHQHTVATPTLVSHLTAFTIVDVACGCYHTLTLSDAGRVYPFGRNNHGQLGTNTNLDRLLPICIESLGHVRVLKIAAGFYHSVCITGTSSFGPTRGAAAAAPSLGRDLASLVDNPVRSDVRFVVDGRVVYAHRCILMARCEPLEIMLGGPMRESLQAEIDLPHLSHAVFVAMLHYIYTDTVPELEHQGADDVEFVLDLIALADQFLLDNLKRKCERAIQKSITTDNFALVIVTAHARQAHSLKRSCIDFILGHFGAIIGMPEFMELPPEVMQDILSTASRRGVIIKSG</sequence>
<feature type="repeat" description="RCC1" evidence="2">
    <location>
        <begin position="325"/>
        <end position="376"/>
    </location>
</feature>
<organism evidence="4">
    <name type="scientific">Aphanomyces astaci</name>
    <name type="common">Crayfish plague agent</name>
    <dbReference type="NCBI Taxonomy" id="112090"/>
    <lineage>
        <taxon>Eukaryota</taxon>
        <taxon>Sar</taxon>
        <taxon>Stramenopiles</taxon>
        <taxon>Oomycota</taxon>
        <taxon>Saprolegniomycetes</taxon>
        <taxon>Saprolegniales</taxon>
        <taxon>Verrucalvaceae</taxon>
        <taxon>Aphanomyces</taxon>
    </lineage>
</organism>
<accession>W4GMU2</accession>
<dbReference type="SUPFAM" id="SSF54695">
    <property type="entry name" value="POZ domain"/>
    <property type="match status" value="1"/>
</dbReference>
<protein>
    <recommendedName>
        <fullName evidence="3">BTB domain-containing protein</fullName>
    </recommendedName>
</protein>
<feature type="repeat" description="RCC1" evidence="2">
    <location>
        <begin position="13"/>
        <end position="64"/>
    </location>
</feature>
<keyword evidence="1" id="KW-0677">Repeat</keyword>
<dbReference type="PRINTS" id="PR00633">
    <property type="entry name" value="RCCNDNSATION"/>
</dbReference>
<dbReference type="PROSITE" id="PS50012">
    <property type="entry name" value="RCC1_3"/>
    <property type="match status" value="7"/>
</dbReference>
<dbReference type="AlphaFoldDB" id="W4GMU2"/>
<dbReference type="STRING" id="112090.W4GMU2"/>
<feature type="repeat" description="RCC1" evidence="2">
    <location>
        <begin position="65"/>
        <end position="118"/>
    </location>
</feature>
<evidence type="ECO:0000313" key="4">
    <source>
        <dbReference type="EMBL" id="ETV80671.1"/>
    </source>
</evidence>
<dbReference type="VEuPathDB" id="FungiDB:H257_06180"/>
<reference evidence="4" key="1">
    <citation type="submission" date="2013-12" db="EMBL/GenBank/DDBJ databases">
        <title>The Genome Sequence of Aphanomyces astaci APO3.</title>
        <authorList>
            <consortium name="The Broad Institute Genomics Platform"/>
            <person name="Russ C."/>
            <person name="Tyler B."/>
            <person name="van West P."/>
            <person name="Dieguez-Uribeondo J."/>
            <person name="Young S.K."/>
            <person name="Zeng Q."/>
            <person name="Gargeya S."/>
            <person name="Fitzgerald M."/>
            <person name="Abouelleil A."/>
            <person name="Alvarado L."/>
            <person name="Chapman S.B."/>
            <person name="Gainer-Dewar J."/>
            <person name="Goldberg J."/>
            <person name="Griggs A."/>
            <person name="Gujja S."/>
            <person name="Hansen M."/>
            <person name="Howarth C."/>
            <person name="Imamovic A."/>
            <person name="Ireland A."/>
            <person name="Larimer J."/>
            <person name="McCowan C."/>
            <person name="Murphy C."/>
            <person name="Pearson M."/>
            <person name="Poon T.W."/>
            <person name="Priest M."/>
            <person name="Roberts A."/>
            <person name="Saif S."/>
            <person name="Shea T."/>
            <person name="Sykes S."/>
            <person name="Wortman J."/>
            <person name="Nusbaum C."/>
            <person name="Birren B."/>
        </authorList>
    </citation>
    <scope>NUCLEOTIDE SEQUENCE [LARGE SCALE GENOMIC DNA]</scope>
    <source>
        <strain evidence="4">APO3</strain>
    </source>
</reference>
<dbReference type="Gene3D" id="2.130.10.30">
    <property type="entry name" value="Regulator of chromosome condensation 1/beta-lactamase-inhibitor protein II"/>
    <property type="match status" value="2"/>
</dbReference>
<dbReference type="PROSITE" id="PS00626">
    <property type="entry name" value="RCC1_2"/>
    <property type="match status" value="2"/>
</dbReference>
<dbReference type="RefSeq" id="XP_009829618.1">
    <property type="nucleotide sequence ID" value="XM_009831316.1"/>
</dbReference>
<feature type="domain" description="BTB" evidence="3">
    <location>
        <begin position="406"/>
        <end position="473"/>
    </location>
</feature>
<dbReference type="CDD" id="cd14733">
    <property type="entry name" value="BACK"/>
    <property type="match status" value="1"/>
</dbReference>
<feature type="repeat" description="RCC1" evidence="2">
    <location>
        <begin position="273"/>
        <end position="324"/>
    </location>
</feature>
<dbReference type="SUPFAM" id="SSF50985">
    <property type="entry name" value="RCC1/BLIP-II"/>
    <property type="match status" value="2"/>
</dbReference>
<dbReference type="EMBL" id="KI913125">
    <property type="protein sequence ID" value="ETV80671.1"/>
    <property type="molecule type" value="Genomic_DNA"/>
</dbReference>
<name>W4GMU2_APHAT</name>
<dbReference type="InterPro" id="IPR000210">
    <property type="entry name" value="BTB/POZ_dom"/>
</dbReference>
<dbReference type="PROSITE" id="PS50097">
    <property type="entry name" value="BTB"/>
    <property type="match status" value="1"/>
</dbReference>
<dbReference type="InterPro" id="IPR058923">
    <property type="entry name" value="RCC1-like_dom"/>
</dbReference>
<dbReference type="InterPro" id="IPR000408">
    <property type="entry name" value="Reg_chr_condens"/>
</dbReference>